<accession>A0A2H1V1C5</accession>
<evidence type="ECO:0000313" key="1">
    <source>
        <dbReference type="EMBL" id="SOQ34619.1"/>
    </source>
</evidence>
<proteinExistence type="predicted"/>
<dbReference type="EMBL" id="ODYU01000218">
    <property type="protein sequence ID" value="SOQ34619.1"/>
    <property type="molecule type" value="Genomic_DNA"/>
</dbReference>
<protein>
    <submittedName>
        <fullName evidence="1">SFRICE_025270</fullName>
    </submittedName>
</protein>
<sequence>MTSPILGEARGSVRLLPAKNHPVPLAAFRVAAPANPLGNQLVAARQSPRRVSRNAAHEYEPLAWLETSRVPRQTVTPLLDNLDNGPPLHERGLIYADRRVGDRSVKGSGLPENAAARSLPNVQSQSRTLMVSVHRPALYASHATDFSLSCIETQTTASTDPHRTDRIIGNANMRCVLITSYGMRTMRTMRACGRVPLVTILFRKQLLRTGFK</sequence>
<name>A0A2H1V1C5_SPOFR</name>
<organism evidence="1">
    <name type="scientific">Spodoptera frugiperda</name>
    <name type="common">Fall armyworm</name>
    <dbReference type="NCBI Taxonomy" id="7108"/>
    <lineage>
        <taxon>Eukaryota</taxon>
        <taxon>Metazoa</taxon>
        <taxon>Ecdysozoa</taxon>
        <taxon>Arthropoda</taxon>
        <taxon>Hexapoda</taxon>
        <taxon>Insecta</taxon>
        <taxon>Pterygota</taxon>
        <taxon>Neoptera</taxon>
        <taxon>Endopterygota</taxon>
        <taxon>Lepidoptera</taxon>
        <taxon>Glossata</taxon>
        <taxon>Ditrysia</taxon>
        <taxon>Noctuoidea</taxon>
        <taxon>Noctuidae</taxon>
        <taxon>Amphipyrinae</taxon>
        <taxon>Spodoptera</taxon>
    </lineage>
</organism>
<dbReference type="AlphaFoldDB" id="A0A2H1V1C5"/>
<gene>
    <name evidence="1" type="ORF">SFRICE_025270</name>
</gene>
<reference evidence="1" key="1">
    <citation type="submission" date="2016-07" db="EMBL/GenBank/DDBJ databases">
        <authorList>
            <person name="Bretaudeau A."/>
        </authorList>
    </citation>
    <scope>NUCLEOTIDE SEQUENCE</scope>
    <source>
        <strain evidence="1">Rice</strain>
        <tissue evidence="1">Whole body</tissue>
    </source>
</reference>